<accession>A0A932CMB6</accession>
<evidence type="ECO:0000256" key="2">
    <source>
        <dbReference type="ARBA" id="ARBA00022448"/>
    </source>
</evidence>
<dbReference type="AlphaFoldDB" id="A0A932CMB6"/>
<dbReference type="GO" id="GO:0042651">
    <property type="term" value="C:thylakoid membrane"/>
    <property type="evidence" value="ECO:0007669"/>
    <property type="project" value="InterPro"/>
</dbReference>
<keyword evidence="3" id="KW-0602">Photosynthesis</keyword>
<evidence type="ECO:0000256" key="6">
    <source>
        <dbReference type="ARBA" id="ARBA00022723"/>
    </source>
</evidence>
<dbReference type="InterPro" id="IPR005798">
    <property type="entry name" value="Cyt_b/b6_C"/>
</dbReference>
<evidence type="ECO:0000256" key="7">
    <source>
        <dbReference type="ARBA" id="ARBA00022982"/>
    </source>
</evidence>
<dbReference type="GO" id="GO:0046872">
    <property type="term" value="F:metal ion binding"/>
    <property type="evidence" value="ECO:0007669"/>
    <property type="project" value="UniProtKB-KW"/>
</dbReference>
<name>A0A932CMB6_UNCTE</name>
<feature type="domain" description="Cytochrome b/b6 C-terminal region profile" evidence="13">
    <location>
        <begin position="5"/>
        <end position="135"/>
    </location>
</feature>
<comment type="subcellular location">
    <subcellularLocation>
        <location evidence="1">Membrane</location>
        <topology evidence="1">Multi-pass membrane protein</topology>
    </subcellularLocation>
</comment>
<evidence type="ECO:0000256" key="10">
    <source>
        <dbReference type="ARBA" id="ARBA00023136"/>
    </source>
</evidence>
<evidence type="ECO:0000256" key="1">
    <source>
        <dbReference type="ARBA" id="ARBA00004141"/>
    </source>
</evidence>
<evidence type="ECO:0000313" key="14">
    <source>
        <dbReference type="EMBL" id="MBI2875779.1"/>
    </source>
</evidence>
<keyword evidence="4" id="KW-0349">Heme</keyword>
<keyword evidence="8 12" id="KW-1133">Transmembrane helix</keyword>
<evidence type="ECO:0000259" key="13">
    <source>
        <dbReference type="PROSITE" id="PS51003"/>
    </source>
</evidence>
<evidence type="ECO:0000256" key="8">
    <source>
        <dbReference type="ARBA" id="ARBA00022989"/>
    </source>
</evidence>
<protein>
    <recommendedName>
        <fullName evidence="13">Cytochrome b/b6 C-terminal region profile domain-containing protein</fullName>
    </recommendedName>
</protein>
<reference evidence="14" key="1">
    <citation type="submission" date="2020-07" db="EMBL/GenBank/DDBJ databases">
        <title>Huge and variable diversity of episymbiotic CPR bacteria and DPANN archaea in groundwater ecosystems.</title>
        <authorList>
            <person name="He C.Y."/>
            <person name="Keren R."/>
            <person name="Whittaker M."/>
            <person name="Farag I.F."/>
            <person name="Doudna J."/>
            <person name="Cate J.H.D."/>
            <person name="Banfield J.F."/>
        </authorList>
    </citation>
    <scope>NUCLEOTIDE SEQUENCE</scope>
    <source>
        <strain evidence="14">NC_groundwater_672_Ag_B-0.1um_62_36</strain>
    </source>
</reference>
<dbReference type="SUPFAM" id="SSF81648">
    <property type="entry name" value="a domain/subunit of cytochrome bc1 complex (Ubiquinol-cytochrome c reductase)"/>
    <property type="match status" value="1"/>
</dbReference>
<evidence type="ECO:0000313" key="15">
    <source>
        <dbReference type="Proteomes" id="UP000769766"/>
    </source>
</evidence>
<keyword evidence="5 12" id="KW-0812">Transmembrane</keyword>
<gene>
    <name evidence="14" type="ORF">HYY20_02735</name>
</gene>
<feature type="transmembrane region" description="Helical" evidence="12">
    <location>
        <begin position="81"/>
        <end position="100"/>
    </location>
</feature>
<evidence type="ECO:0000256" key="5">
    <source>
        <dbReference type="ARBA" id="ARBA00022692"/>
    </source>
</evidence>
<dbReference type="Proteomes" id="UP000769766">
    <property type="component" value="Unassembled WGS sequence"/>
</dbReference>
<feature type="transmembrane region" description="Helical" evidence="12">
    <location>
        <begin position="25"/>
        <end position="45"/>
    </location>
</feature>
<keyword evidence="2" id="KW-0813">Transport</keyword>
<evidence type="ECO:0000256" key="9">
    <source>
        <dbReference type="ARBA" id="ARBA00023004"/>
    </source>
</evidence>
<sequence length="135" mass="15298">MKYTRENWNGETEPFWPNDIVHKGIILSIVLGLFFAIAFFGPGIFLPLEEPANPLETPLHIKPEWYFIASYATLKLIPSELLGIGLQVFALLALLLLPFWDRGPEQNPLKRRLFLSLVGIGTLTFIGLTIWGYLS</sequence>
<keyword evidence="10 12" id="KW-0472">Membrane</keyword>
<dbReference type="Pfam" id="PF00032">
    <property type="entry name" value="Cytochrom_B_C"/>
    <property type="match status" value="1"/>
</dbReference>
<evidence type="ECO:0000256" key="12">
    <source>
        <dbReference type="SAM" id="Phobius"/>
    </source>
</evidence>
<dbReference type="InterPro" id="IPR036150">
    <property type="entry name" value="Cyt_b/b6_C_sf"/>
</dbReference>
<organism evidence="14 15">
    <name type="scientific">Tectimicrobiota bacterium</name>
    <dbReference type="NCBI Taxonomy" id="2528274"/>
    <lineage>
        <taxon>Bacteria</taxon>
        <taxon>Pseudomonadati</taxon>
        <taxon>Nitrospinota/Tectimicrobiota group</taxon>
        <taxon>Candidatus Tectimicrobiota</taxon>
    </lineage>
</organism>
<proteinExistence type="predicted"/>
<evidence type="ECO:0000256" key="4">
    <source>
        <dbReference type="ARBA" id="ARBA00022617"/>
    </source>
</evidence>
<dbReference type="GO" id="GO:0016491">
    <property type="term" value="F:oxidoreductase activity"/>
    <property type="evidence" value="ECO:0007669"/>
    <property type="project" value="InterPro"/>
</dbReference>
<dbReference type="EMBL" id="JACPRF010000081">
    <property type="protein sequence ID" value="MBI2875779.1"/>
    <property type="molecule type" value="Genomic_DNA"/>
</dbReference>
<comment type="caution">
    <text evidence="14">The sequence shown here is derived from an EMBL/GenBank/DDBJ whole genome shotgun (WGS) entry which is preliminary data.</text>
</comment>
<dbReference type="Gene3D" id="1.20.810.10">
    <property type="entry name" value="Cytochrome Bc1 Complex, Chain C"/>
    <property type="match status" value="1"/>
</dbReference>
<evidence type="ECO:0000256" key="11">
    <source>
        <dbReference type="ARBA" id="ARBA00025834"/>
    </source>
</evidence>
<feature type="transmembrane region" description="Helical" evidence="12">
    <location>
        <begin position="112"/>
        <end position="134"/>
    </location>
</feature>
<dbReference type="InterPro" id="IPR027387">
    <property type="entry name" value="Cytb/b6-like_sf"/>
</dbReference>
<dbReference type="GO" id="GO:0009767">
    <property type="term" value="P:photosynthetic electron transport chain"/>
    <property type="evidence" value="ECO:0007669"/>
    <property type="project" value="InterPro"/>
</dbReference>
<dbReference type="GO" id="GO:0009055">
    <property type="term" value="F:electron transfer activity"/>
    <property type="evidence" value="ECO:0007669"/>
    <property type="project" value="InterPro"/>
</dbReference>
<keyword evidence="9" id="KW-0408">Iron</keyword>
<comment type="subunit">
    <text evidence="11">The 4 large subunits of the cytochrome b6-f complex are cytochrome b6, subunit IV (17 kDa polypeptide, PetD), cytochrome f and the Rieske protein, while the 4 small subunits are PetG, PetL, PetM and PetN. The complex functions as a dimer.</text>
</comment>
<dbReference type="InterPro" id="IPR005870">
    <property type="entry name" value="Cyt_b6/f_cplx_suIV"/>
</dbReference>
<evidence type="ECO:0000256" key="3">
    <source>
        <dbReference type="ARBA" id="ARBA00022531"/>
    </source>
</evidence>
<dbReference type="PIRSF" id="PIRSF000033">
    <property type="entry name" value="B6f_17K"/>
    <property type="match status" value="1"/>
</dbReference>
<dbReference type="PROSITE" id="PS51003">
    <property type="entry name" value="CYTB_CTER"/>
    <property type="match status" value="1"/>
</dbReference>
<keyword evidence="6" id="KW-0479">Metal-binding</keyword>
<keyword evidence="7" id="KW-0249">Electron transport</keyword>